<keyword evidence="2" id="KW-0808">Transferase</keyword>
<evidence type="ECO:0000313" key="3">
    <source>
        <dbReference type="Proteomes" id="UP000275281"/>
    </source>
</evidence>
<dbReference type="Gene3D" id="3.90.550.10">
    <property type="entry name" value="Spore Coat Polysaccharide Biosynthesis Protein SpsA, Chain A"/>
    <property type="match status" value="1"/>
</dbReference>
<dbReference type="OrthoDB" id="9813495at2"/>
<evidence type="ECO:0000313" key="2">
    <source>
        <dbReference type="EMBL" id="RPJ68568.1"/>
    </source>
</evidence>
<gene>
    <name evidence="2" type="ORF">DRW07_03970</name>
</gene>
<organism evidence="2 3">
    <name type="scientific">Alteromonas sediminis</name>
    <dbReference type="NCBI Taxonomy" id="2259342"/>
    <lineage>
        <taxon>Bacteria</taxon>
        <taxon>Pseudomonadati</taxon>
        <taxon>Pseudomonadota</taxon>
        <taxon>Gammaproteobacteria</taxon>
        <taxon>Alteromonadales</taxon>
        <taxon>Alteromonadaceae</taxon>
        <taxon>Alteromonas/Salinimonas group</taxon>
        <taxon>Alteromonas</taxon>
    </lineage>
</organism>
<sequence length="234" mass="26956">MANPKVLVGCPTYSGKSYCLEEYAKRVNGLSYDNYDVLLVDNSKEPGYEKQIQSHGLQAKRDQYIPGVKKRLAQSRNILRQKVLDEGYDYFLSLEQDVIPPKNIIERLMSHRRAVTSAVYCRYQTIKTETGDIFYQGDVPVLYVLPPKDKMRPIFLFELKGHTFIKINGAGLGCLLIHRSVLEKIEFRVEDPARGCDDNYFFKDLASLNVEAFADVTFQCKHLEQKWSDEIKKS</sequence>
<feature type="domain" description="Glycosyltransferase 2-like" evidence="1">
    <location>
        <begin position="19"/>
        <end position="185"/>
    </location>
</feature>
<protein>
    <submittedName>
        <fullName evidence="2">Glycosyltransferase</fullName>
    </submittedName>
</protein>
<dbReference type="EMBL" id="RPOK01000001">
    <property type="protein sequence ID" value="RPJ68568.1"/>
    <property type="molecule type" value="Genomic_DNA"/>
</dbReference>
<dbReference type="AlphaFoldDB" id="A0A3N5ZE52"/>
<name>A0A3N5ZE52_9ALTE</name>
<dbReference type="Proteomes" id="UP000275281">
    <property type="component" value="Unassembled WGS sequence"/>
</dbReference>
<dbReference type="GO" id="GO:0016740">
    <property type="term" value="F:transferase activity"/>
    <property type="evidence" value="ECO:0007669"/>
    <property type="project" value="UniProtKB-KW"/>
</dbReference>
<proteinExistence type="predicted"/>
<dbReference type="InterPro" id="IPR029044">
    <property type="entry name" value="Nucleotide-diphossugar_trans"/>
</dbReference>
<accession>A0A3N5ZE52</accession>
<evidence type="ECO:0000259" key="1">
    <source>
        <dbReference type="Pfam" id="PF00535"/>
    </source>
</evidence>
<dbReference type="SUPFAM" id="SSF53448">
    <property type="entry name" value="Nucleotide-diphospho-sugar transferases"/>
    <property type="match status" value="1"/>
</dbReference>
<dbReference type="CDD" id="cd00761">
    <property type="entry name" value="Glyco_tranf_GTA_type"/>
    <property type="match status" value="1"/>
</dbReference>
<keyword evidence="3" id="KW-1185">Reference proteome</keyword>
<reference evidence="2 3" key="1">
    <citation type="submission" date="2018-11" db="EMBL/GenBank/DDBJ databases">
        <authorList>
            <person name="Ye M.-Q."/>
            <person name="Du Z.-J."/>
        </authorList>
    </citation>
    <scope>NUCLEOTIDE SEQUENCE [LARGE SCALE GENOMIC DNA]</scope>
    <source>
        <strain evidence="2 3">U0105</strain>
    </source>
</reference>
<dbReference type="RefSeq" id="WP_124026569.1">
    <property type="nucleotide sequence ID" value="NZ_JBHRSN010000005.1"/>
</dbReference>
<dbReference type="InterPro" id="IPR001173">
    <property type="entry name" value="Glyco_trans_2-like"/>
</dbReference>
<comment type="caution">
    <text evidence="2">The sequence shown here is derived from an EMBL/GenBank/DDBJ whole genome shotgun (WGS) entry which is preliminary data.</text>
</comment>
<dbReference type="Pfam" id="PF00535">
    <property type="entry name" value="Glycos_transf_2"/>
    <property type="match status" value="1"/>
</dbReference>